<keyword evidence="1" id="KW-0472">Membrane</keyword>
<organism evidence="3 4">
    <name type="scientific">Bowmanella dokdonensis</name>
    <dbReference type="NCBI Taxonomy" id="751969"/>
    <lineage>
        <taxon>Bacteria</taxon>
        <taxon>Pseudomonadati</taxon>
        <taxon>Pseudomonadota</taxon>
        <taxon>Gammaproteobacteria</taxon>
        <taxon>Alteromonadales</taxon>
        <taxon>Alteromonadaceae</taxon>
        <taxon>Bowmanella</taxon>
    </lineage>
</organism>
<dbReference type="RefSeq" id="WP_206574669.1">
    <property type="nucleotide sequence ID" value="NZ_JAFKCV010000009.1"/>
</dbReference>
<dbReference type="NCBIfam" id="TIGR03546">
    <property type="entry name" value="TIGR03546 family protein"/>
    <property type="match status" value="1"/>
</dbReference>
<feature type="transmembrane region" description="Helical" evidence="1">
    <location>
        <begin position="42"/>
        <end position="71"/>
    </location>
</feature>
<dbReference type="Pfam" id="PF09835">
    <property type="entry name" value="DUF2062"/>
    <property type="match status" value="1"/>
</dbReference>
<name>A0A939DPV3_9ALTE</name>
<comment type="caution">
    <text evidence="3">The sequence shown here is derived from an EMBL/GenBank/DDBJ whole genome shotgun (WGS) entry which is preliminary data.</text>
</comment>
<accession>A0A939DPV3</accession>
<keyword evidence="1" id="KW-1133">Transmembrane helix</keyword>
<dbReference type="InterPro" id="IPR018639">
    <property type="entry name" value="DUF2062"/>
</dbReference>
<proteinExistence type="predicted"/>
<gene>
    <name evidence="3" type="ORF">J0A66_15065</name>
</gene>
<evidence type="ECO:0000313" key="4">
    <source>
        <dbReference type="Proteomes" id="UP000664654"/>
    </source>
</evidence>
<dbReference type="Proteomes" id="UP000664654">
    <property type="component" value="Unassembled WGS sequence"/>
</dbReference>
<evidence type="ECO:0000256" key="1">
    <source>
        <dbReference type="SAM" id="Phobius"/>
    </source>
</evidence>
<feature type="transmembrane region" description="Helical" evidence="1">
    <location>
        <begin position="112"/>
        <end position="133"/>
    </location>
</feature>
<dbReference type="InterPro" id="IPR019935">
    <property type="entry name" value="CHP03546"/>
</dbReference>
<evidence type="ECO:0000313" key="3">
    <source>
        <dbReference type="EMBL" id="MBN7826554.1"/>
    </source>
</evidence>
<dbReference type="EMBL" id="JAFKCV010000009">
    <property type="protein sequence ID" value="MBN7826554.1"/>
    <property type="molecule type" value="Genomic_DNA"/>
</dbReference>
<keyword evidence="1" id="KW-0812">Transmembrane</keyword>
<dbReference type="AlphaFoldDB" id="A0A939DPV3"/>
<evidence type="ECO:0000259" key="2">
    <source>
        <dbReference type="Pfam" id="PF09835"/>
    </source>
</evidence>
<sequence length="167" mass="18677">MRLLAKFLKALNSEASPWQIALGITLGLIVGLTPLMRLHNLVILFLLLFFRINIASFLVAFGFFSGLAYLLDPVMISLGESVLTAGSLQDLWTAWYNSSVGRLSQFNHTLTMGSLVLSLLASPLVLLASRYLVLQYRQRLMVWVSKLKLVQALKASRLYQIYESLGN</sequence>
<protein>
    <submittedName>
        <fullName evidence="3">DUF2062 domain-containing protein</fullName>
    </submittedName>
</protein>
<reference evidence="3" key="1">
    <citation type="submission" date="2021-03" db="EMBL/GenBank/DDBJ databases">
        <title>novel species isolated from a fishpond in China.</title>
        <authorList>
            <person name="Lu H."/>
            <person name="Cai Z."/>
        </authorList>
    </citation>
    <scope>NUCLEOTIDE SEQUENCE</scope>
    <source>
        <strain evidence="3">JCM 30855</strain>
    </source>
</reference>
<feature type="domain" description="DUF2062" evidence="2">
    <location>
        <begin position="7"/>
        <end position="139"/>
    </location>
</feature>
<keyword evidence="4" id="KW-1185">Reference proteome</keyword>
<feature type="transmembrane region" description="Helical" evidence="1">
    <location>
        <begin position="16"/>
        <end position="35"/>
    </location>
</feature>